<evidence type="ECO:0000256" key="6">
    <source>
        <dbReference type="ARBA" id="ARBA00022801"/>
    </source>
</evidence>
<evidence type="ECO:0000256" key="3">
    <source>
        <dbReference type="ARBA" id="ARBA00005142"/>
    </source>
</evidence>
<protein>
    <recommendedName>
        <fullName evidence="10">Deoxyuridine 5'-triphosphate nucleotidohydrolase</fullName>
        <shortName evidence="10">dUTPase</shortName>
        <ecNumber evidence="10">3.6.1.23</ecNumber>
    </recommendedName>
    <alternativeName>
        <fullName evidence="10">dUTP pyrophosphatase</fullName>
    </alternativeName>
</protein>
<evidence type="ECO:0000256" key="11">
    <source>
        <dbReference type="SAM" id="MobiDB-lite"/>
    </source>
</evidence>
<evidence type="ECO:0000313" key="14">
    <source>
        <dbReference type="Proteomes" id="UP000019484"/>
    </source>
</evidence>
<evidence type="ECO:0000259" key="12">
    <source>
        <dbReference type="Pfam" id="PF00692"/>
    </source>
</evidence>
<proteinExistence type="inferred from homology"/>
<dbReference type="OrthoDB" id="419889at2759"/>
<dbReference type="RefSeq" id="XP_007726737.1">
    <property type="nucleotide sequence ID" value="XM_007728547.1"/>
</dbReference>
<dbReference type="SUPFAM" id="SSF51283">
    <property type="entry name" value="dUTPase-like"/>
    <property type="match status" value="1"/>
</dbReference>
<dbReference type="EC" id="3.6.1.23" evidence="10"/>
<dbReference type="GeneID" id="19162536"/>
<evidence type="ECO:0000256" key="5">
    <source>
        <dbReference type="ARBA" id="ARBA00011233"/>
    </source>
</evidence>
<dbReference type="InterPro" id="IPR033704">
    <property type="entry name" value="dUTPase_trimeric"/>
</dbReference>
<name>W9XXA3_9EURO</name>
<dbReference type="InterPro" id="IPR036157">
    <property type="entry name" value="dUTPase-like_sf"/>
</dbReference>
<comment type="catalytic activity">
    <reaction evidence="9 10">
        <text>dUTP + H2O = dUMP + diphosphate + H(+)</text>
        <dbReference type="Rhea" id="RHEA:10248"/>
        <dbReference type="ChEBI" id="CHEBI:15377"/>
        <dbReference type="ChEBI" id="CHEBI:15378"/>
        <dbReference type="ChEBI" id="CHEBI:33019"/>
        <dbReference type="ChEBI" id="CHEBI:61555"/>
        <dbReference type="ChEBI" id="CHEBI:246422"/>
        <dbReference type="EC" id="3.6.1.23"/>
    </reaction>
</comment>
<evidence type="ECO:0000256" key="4">
    <source>
        <dbReference type="ARBA" id="ARBA00006581"/>
    </source>
</evidence>
<comment type="pathway">
    <text evidence="3 10">Pyrimidine metabolism; dUMP biosynthesis; dUMP from dCTP (dUTP route): step 2/2.</text>
</comment>
<dbReference type="STRING" id="1182541.W9XXA3"/>
<evidence type="ECO:0000256" key="9">
    <source>
        <dbReference type="ARBA" id="ARBA00047686"/>
    </source>
</evidence>
<comment type="function">
    <text evidence="2">This enzyme is involved in nucleotide metabolism: it produces dUMP, the immediate precursor of thymidine nucleotides and it decreases the intracellular concentration of dUTP so that uracil cannot be incorporated into DNA.</text>
</comment>
<dbReference type="PANTHER" id="PTHR11241">
    <property type="entry name" value="DEOXYURIDINE 5'-TRIPHOSPHATE NUCLEOTIDOHYDROLASE"/>
    <property type="match status" value="1"/>
</dbReference>
<dbReference type="FunFam" id="2.70.40.10:FF:000004">
    <property type="entry name" value="Deoxyuridine triphosphatase"/>
    <property type="match status" value="1"/>
</dbReference>
<dbReference type="GO" id="GO:0006226">
    <property type="term" value="P:dUMP biosynthetic process"/>
    <property type="evidence" value="ECO:0007669"/>
    <property type="project" value="UniProtKB-UniRule"/>
</dbReference>
<gene>
    <name evidence="13" type="ORF">A1O1_07681</name>
</gene>
<evidence type="ECO:0000313" key="13">
    <source>
        <dbReference type="EMBL" id="EXJ81616.1"/>
    </source>
</evidence>
<feature type="compositionally biased region" description="Pro residues" evidence="11">
    <location>
        <begin position="1"/>
        <end position="12"/>
    </location>
</feature>
<dbReference type="GO" id="GO:0004170">
    <property type="term" value="F:dUTP diphosphatase activity"/>
    <property type="evidence" value="ECO:0007669"/>
    <property type="project" value="UniProtKB-UniRule"/>
</dbReference>
<dbReference type="GO" id="GO:0046081">
    <property type="term" value="P:dUTP catabolic process"/>
    <property type="evidence" value="ECO:0007669"/>
    <property type="project" value="UniProtKB-UniRule"/>
</dbReference>
<dbReference type="EMBL" id="AMWN01000007">
    <property type="protein sequence ID" value="EXJ81616.1"/>
    <property type="molecule type" value="Genomic_DNA"/>
</dbReference>
<keyword evidence="8 10" id="KW-0546">Nucleotide metabolism</keyword>
<dbReference type="CDD" id="cd07557">
    <property type="entry name" value="trimeric_dUTPase"/>
    <property type="match status" value="1"/>
</dbReference>
<dbReference type="InterPro" id="IPR029054">
    <property type="entry name" value="dUTPase-like"/>
</dbReference>
<comment type="similarity">
    <text evidence="4 10">Belongs to the dUTPase family.</text>
</comment>
<evidence type="ECO:0000256" key="8">
    <source>
        <dbReference type="ARBA" id="ARBA00023080"/>
    </source>
</evidence>
<dbReference type="InterPro" id="IPR008181">
    <property type="entry name" value="dUTPase"/>
</dbReference>
<comment type="caution">
    <text evidence="13">The sequence shown here is derived from an EMBL/GenBank/DDBJ whole genome shotgun (WGS) entry which is preliminary data.</text>
</comment>
<feature type="compositionally biased region" description="Polar residues" evidence="11">
    <location>
        <begin position="37"/>
        <end position="68"/>
    </location>
</feature>
<keyword evidence="10" id="KW-0479">Metal-binding</keyword>
<feature type="domain" description="dUTPase-like" evidence="12">
    <location>
        <begin position="85"/>
        <end position="212"/>
    </location>
</feature>
<dbReference type="AlphaFoldDB" id="W9XXA3"/>
<dbReference type="UniPathway" id="UPA00610">
    <property type="reaction ID" value="UER00666"/>
</dbReference>
<evidence type="ECO:0000256" key="1">
    <source>
        <dbReference type="ARBA" id="ARBA00001946"/>
    </source>
</evidence>
<organism evidence="13 14">
    <name type="scientific">Capronia coronata CBS 617.96</name>
    <dbReference type="NCBI Taxonomy" id="1182541"/>
    <lineage>
        <taxon>Eukaryota</taxon>
        <taxon>Fungi</taxon>
        <taxon>Dikarya</taxon>
        <taxon>Ascomycota</taxon>
        <taxon>Pezizomycotina</taxon>
        <taxon>Eurotiomycetes</taxon>
        <taxon>Chaetothyriomycetidae</taxon>
        <taxon>Chaetothyriales</taxon>
        <taxon>Herpotrichiellaceae</taxon>
        <taxon>Capronia</taxon>
    </lineage>
</organism>
<dbReference type="NCBIfam" id="TIGR00576">
    <property type="entry name" value="dut"/>
    <property type="match status" value="1"/>
</dbReference>
<evidence type="ECO:0000256" key="7">
    <source>
        <dbReference type="ARBA" id="ARBA00022842"/>
    </source>
</evidence>
<evidence type="ECO:0000256" key="2">
    <source>
        <dbReference type="ARBA" id="ARBA00003495"/>
    </source>
</evidence>
<reference evidence="13 14" key="1">
    <citation type="submission" date="2013-03" db="EMBL/GenBank/DDBJ databases">
        <title>The Genome Sequence of Capronia coronata CBS 617.96.</title>
        <authorList>
            <consortium name="The Broad Institute Genomics Platform"/>
            <person name="Cuomo C."/>
            <person name="de Hoog S."/>
            <person name="Gorbushina A."/>
            <person name="Walker B."/>
            <person name="Young S.K."/>
            <person name="Zeng Q."/>
            <person name="Gargeya S."/>
            <person name="Fitzgerald M."/>
            <person name="Haas B."/>
            <person name="Abouelleil A."/>
            <person name="Allen A.W."/>
            <person name="Alvarado L."/>
            <person name="Arachchi H.M."/>
            <person name="Berlin A.M."/>
            <person name="Chapman S.B."/>
            <person name="Gainer-Dewar J."/>
            <person name="Goldberg J."/>
            <person name="Griggs A."/>
            <person name="Gujja S."/>
            <person name="Hansen M."/>
            <person name="Howarth C."/>
            <person name="Imamovic A."/>
            <person name="Ireland A."/>
            <person name="Larimer J."/>
            <person name="McCowan C."/>
            <person name="Murphy C."/>
            <person name="Pearson M."/>
            <person name="Poon T.W."/>
            <person name="Priest M."/>
            <person name="Roberts A."/>
            <person name="Saif S."/>
            <person name="Shea T."/>
            <person name="Sisk P."/>
            <person name="Sykes S."/>
            <person name="Wortman J."/>
            <person name="Nusbaum C."/>
            <person name="Birren B."/>
        </authorList>
    </citation>
    <scope>NUCLEOTIDE SEQUENCE [LARGE SCALE GENOMIC DNA]</scope>
    <source>
        <strain evidence="13 14">CBS 617.96</strain>
    </source>
</reference>
<keyword evidence="6 10" id="KW-0378">Hydrolase</keyword>
<dbReference type="Proteomes" id="UP000019484">
    <property type="component" value="Unassembled WGS sequence"/>
</dbReference>
<dbReference type="Pfam" id="PF00692">
    <property type="entry name" value="dUTPase"/>
    <property type="match status" value="1"/>
</dbReference>
<keyword evidence="7 10" id="KW-0460">Magnesium</keyword>
<comment type="subunit">
    <text evidence="5 10">Homotrimer.</text>
</comment>
<comment type="function">
    <text evidence="10">Involved in nucleotide metabolism via production of dUMP, the immediate precursor of thymidine nucleotides, and decreases the intracellular concentration of dUTP so that uracil cannot be incorporated into DNA.</text>
</comment>
<sequence>MTRASTPPPPSQPSKATADHHPPSLPTSPAAKRVKSDTNGSNTSSHTLSPSGPSTINMSSAADSTAVPQLSAHPPLLIKKLSPDATTPTRGSAFAAGYDLYASKPITIPSRGKALVSTDLAIATPEGTYGRVAPRSGLASKHFIDTGAGVIDADYRGEVKVLLFNHSEVDFEVKKGDRIAQLVLERIYTPEIVEVESLEESVRGAGGFGSTG</sequence>
<dbReference type="GO" id="GO:0000287">
    <property type="term" value="F:magnesium ion binding"/>
    <property type="evidence" value="ECO:0007669"/>
    <property type="project" value="UniProtKB-UniRule"/>
</dbReference>
<dbReference type="HOGENOM" id="CLU_068508_2_0_1"/>
<dbReference type="eggNOG" id="KOG3370">
    <property type="taxonomic scope" value="Eukaryota"/>
</dbReference>
<accession>W9XXA3</accession>
<dbReference type="NCBIfam" id="NF001862">
    <property type="entry name" value="PRK00601.1"/>
    <property type="match status" value="1"/>
</dbReference>
<evidence type="ECO:0000256" key="10">
    <source>
        <dbReference type="RuleBase" id="RU367024"/>
    </source>
</evidence>
<dbReference type="PANTHER" id="PTHR11241:SF0">
    <property type="entry name" value="DEOXYURIDINE 5'-TRIPHOSPHATE NUCLEOTIDOHYDROLASE"/>
    <property type="match status" value="1"/>
</dbReference>
<keyword evidence="14" id="KW-1185">Reference proteome</keyword>
<comment type="cofactor">
    <cofactor evidence="1 10">
        <name>Mg(2+)</name>
        <dbReference type="ChEBI" id="CHEBI:18420"/>
    </cofactor>
</comment>
<feature type="region of interest" description="Disordered" evidence="11">
    <location>
        <begin position="1"/>
        <end position="68"/>
    </location>
</feature>
<dbReference type="Gene3D" id="2.70.40.10">
    <property type="match status" value="1"/>
</dbReference>